<dbReference type="EMBL" id="CM037027">
    <property type="protein sequence ID" value="KAH7658453.1"/>
    <property type="molecule type" value="Genomic_DNA"/>
</dbReference>
<sequence>MADYANLPQDILQELSKFFSFSDYIRFSVVCLHWFEVAKERCHFPQKQPHSLIFDADFQRLFDLSEEKIYQIEMPELCERHCLGSSYGWLITTDLNLNINLFNPFSKAQVKLPQLPYHVYEIRKKNKLHLLIYKAVISADPSKSSNYIVAAHFIPSKLIFWSQVYRVEFGMKNELTKIASEGNVYWYRRHTYMVNFMGDLLLIYRIFYPINYNEGNNDMDDAVDLDQDNDNNGLRNYYHNDANTRNLFHTQRFMLFKLDQRKNQFIEIKSINGHVLFVGENYAVLIPITIMRDKTKDNIIYFSDAHINADDMYRFSNSGAYNTRDESIMPIPLNNIYRHVYHQAKQPIFVDVDISSLRLV</sequence>
<evidence type="ECO:0000313" key="1">
    <source>
        <dbReference type="EMBL" id="KAH7658453.1"/>
    </source>
</evidence>
<proteinExistence type="predicted"/>
<keyword evidence="2" id="KW-1185">Reference proteome</keyword>
<protein>
    <submittedName>
        <fullName evidence="1">F-box domain-containing protein</fullName>
    </submittedName>
</protein>
<reference evidence="2" key="1">
    <citation type="journal article" date="2022" name="Nat. Commun.">
        <title>Chromosome evolution and the genetic basis of agronomically important traits in greater yam.</title>
        <authorList>
            <person name="Bredeson J.V."/>
            <person name="Lyons J.B."/>
            <person name="Oniyinde I.O."/>
            <person name="Okereke N.R."/>
            <person name="Kolade O."/>
            <person name="Nnabue I."/>
            <person name="Nwadili C.O."/>
            <person name="Hribova E."/>
            <person name="Parker M."/>
            <person name="Nwogha J."/>
            <person name="Shu S."/>
            <person name="Carlson J."/>
            <person name="Kariba R."/>
            <person name="Muthemba S."/>
            <person name="Knop K."/>
            <person name="Barton G.J."/>
            <person name="Sherwood A.V."/>
            <person name="Lopez-Montes A."/>
            <person name="Asiedu R."/>
            <person name="Jamnadass R."/>
            <person name="Muchugi A."/>
            <person name="Goodstein D."/>
            <person name="Egesi C.N."/>
            <person name="Featherston J."/>
            <person name="Asfaw A."/>
            <person name="Simpson G.G."/>
            <person name="Dolezel J."/>
            <person name="Hendre P.S."/>
            <person name="Van Deynze A."/>
            <person name="Kumar P.L."/>
            <person name="Obidiegwu J.E."/>
            <person name="Bhattacharjee R."/>
            <person name="Rokhsar D.S."/>
        </authorList>
    </citation>
    <scope>NUCLEOTIDE SEQUENCE [LARGE SCALE GENOMIC DNA]</scope>
    <source>
        <strain evidence="2">cv. TDa95/00328</strain>
    </source>
</reference>
<accession>A0ACB7UDV4</accession>
<dbReference type="Proteomes" id="UP000827976">
    <property type="component" value="Chromosome 17"/>
</dbReference>
<evidence type="ECO:0000313" key="2">
    <source>
        <dbReference type="Proteomes" id="UP000827976"/>
    </source>
</evidence>
<organism evidence="1 2">
    <name type="scientific">Dioscorea alata</name>
    <name type="common">Purple yam</name>
    <dbReference type="NCBI Taxonomy" id="55571"/>
    <lineage>
        <taxon>Eukaryota</taxon>
        <taxon>Viridiplantae</taxon>
        <taxon>Streptophyta</taxon>
        <taxon>Embryophyta</taxon>
        <taxon>Tracheophyta</taxon>
        <taxon>Spermatophyta</taxon>
        <taxon>Magnoliopsida</taxon>
        <taxon>Liliopsida</taxon>
        <taxon>Dioscoreales</taxon>
        <taxon>Dioscoreaceae</taxon>
        <taxon>Dioscorea</taxon>
    </lineage>
</organism>
<comment type="caution">
    <text evidence="1">The sequence shown here is derived from an EMBL/GenBank/DDBJ whole genome shotgun (WGS) entry which is preliminary data.</text>
</comment>
<gene>
    <name evidence="1" type="ORF">IHE45_17G088600</name>
</gene>
<name>A0ACB7UDV4_DIOAL</name>